<evidence type="ECO:0000256" key="1">
    <source>
        <dbReference type="SAM" id="Phobius"/>
    </source>
</evidence>
<feature type="transmembrane region" description="Helical" evidence="1">
    <location>
        <begin position="118"/>
        <end position="135"/>
    </location>
</feature>
<organism evidence="2 3">
    <name type="scientific">Legionella taurinensis</name>
    <dbReference type="NCBI Taxonomy" id="70611"/>
    <lineage>
        <taxon>Bacteria</taxon>
        <taxon>Pseudomonadati</taxon>
        <taxon>Pseudomonadota</taxon>
        <taxon>Gammaproteobacteria</taxon>
        <taxon>Legionellales</taxon>
        <taxon>Legionellaceae</taxon>
        <taxon>Legionella</taxon>
    </lineage>
</organism>
<proteinExistence type="predicted"/>
<reference evidence="2 3" key="1">
    <citation type="submission" date="2018-09" db="EMBL/GenBank/DDBJ databases">
        <title>Draft genome sequences of Legionella taurinensis isolated from water samples.</title>
        <authorList>
            <person name="Chakeri A."/>
            <person name="Allerberger F."/>
            <person name="Kundi M."/>
            <person name="Ruppitsch W."/>
            <person name="Schmid D."/>
        </authorList>
    </citation>
    <scope>NUCLEOTIDE SEQUENCE [LARGE SCALE GENOMIC DNA]</scope>
    <source>
        <strain evidence="2 3">4570-18-6</strain>
    </source>
</reference>
<sequence length="136" mass="14291">MRGSLKFGIIVSILSILAILGFAALSFFAAPLVLTVIAGAFFAGGMVFLMAMGYGIFNDLLGAKSNLPYFMLGHQRQQHSMIQSNKPAAQGIAWGIAAVAPLAFPAAILFFITALVAGFFVPTALFVLPVMAIVIP</sequence>
<feature type="transmembrane region" description="Helical" evidence="1">
    <location>
        <begin position="36"/>
        <end position="57"/>
    </location>
</feature>
<protein>
    <submittedName>
        <fullName evidence="2">Uncharacterized protein</fullName>
    </submittedName>
</protein>
<feature type="transmembrane region" description="Helical" evidence="1">
    <location>
        <begin position="91"/>
        <end position="112"/>
    </location>
</feature>
<dbReference type="Proteomes" id="UP000270757">
    <property type="component" value="Unassembled WGS sequence"/>
</dbReference>
<evidence type="ECO:0000313" key="3">
    <source>
        <dbReference type="Proteomes" id="UP000270757"/>
    </source>
</evidence>
<comment type="caution">
    <text evidence="2">The sequence shown here is derived from an EMBL/GenBank/DDBJ whole genome shotgun (WGS) entry which is preliminary data.</text>
</comment>
<evidence type="ECO:0000313" key="2">
    <source>
        <dbReference type="EMBL" id="RJT48778.1"/>
    </source>
</evidence>
<dbReference type="AlphaFoldDB" id="A0A3A5M1I6"/>
<dbReference type="EMBL" id="QZWB01000002">
    <property type="protein sequence ID" value="RJT48778.1"/>
    <property type="molecule type" value="Genomic_DNA"/>
</dbReference>
<accession>A0A3A5M1I6</accession>
<feature type="transmembrane region" description="Helical" evidence="1">
    <location>
        <begin position="7"/>
        <end position="30"/>
    </location>
</feature>
<name>A0A3A5M1I6_9GAMM</name>
<keyword evidence="1" id="KW-1133">Transmembrane helix</keyword>
<gene>
    <name evidence="2" type="ORF">D6J04_03360</name>
</gene>
<keyword evidence="1" id="KW-0812">Transmembrane</keyword>
<keyword evidence="1" id="KW-0472">Membrane</keyword>